<dbReference type="OrthoDB" id="7067800at2"/>
<dbReference type="PANTHER" id="PTHR34861">
    <property type="match status" value="1"/>
</dbReference>
<keyword evidence="2" id="KW-1185">Reference proteome</keyword>
<proteinExistence type="predicted"/>
<evidence type="ECO:0000313" key="2">
    <source>
        <dbReference type="Proteomes" id="UP000295341"/>
    </source>
</evidence>
<dbReference type="Gene3D" id="3.50.30.50">
    <property type="entry name" value="Putative cyclase"/>
    <property type="match status" value="1"/>
</dbReference>
<dbReference type="GO" id="GO:0019441">
    <property type="term" value="P:L-tryptophan catabolic process to kynurenine"/>
    <property type="evidence" value="ECO:0007669"/>
    <property type="project" value="InterPro"/>
</dbReference>
<dbReference type="RefSeq" id="WP_133879523.1">
    <property type="nucleotide sequence ID" value="NZ_MWIN01000022.1"/>
</dbReference>
<dbReference type="Pfam" id="PF04199">
    <property type="entry name" value="Cyclase"/>
    <property type="match status" value="1"/>
</dbReference>
<evidence type="ECO:0000313" key="1">
    <source>
        <dbReference type="EMBL" id="TDU30887.1"/>
    </source>
</evidence>
<dbReference type="Proteomes" id="UP000295341">
    <property type="component" value="Unassembled WGS sequence"/>
</dbReference>
<dbReference type="InterPro" id="IPR007325">
    <property type="entry name" value="KFase/CYL"/>
</dbReference>
<dbReference type="AlphaFoldDB" id="A0A4R7PAE0"/>
<dbReference type="InterPro" id="IPR037175">
    <property type="entry name" value="KFase_sf"/>
</dbReference>
<sequence length="319" mass="34914">MEKQIPGVGELLKNAPKNWGRWGAEDEVGSLNFLTSAEVLRGVGSVKQGKTFTLQVQMGNPKGDPVWPGRDPSKRMNVLDEGHFLCGKGPAFPGGLHYADDVMFMYLQGSTQYDALGHVWCDGKLYNGYDAMSTIGGMSKVSVLPLAERGIVGRGMLIDMARHRGKTSLDPGETFTHEDLLAAAKKQGVTIEKHDILVVRTGWISAFYEKDRVEFYKNFVEPGLTYTPELVDWFHKMEIPNLVTDTIANEVTIDPVSGAALPLHIALMSYLGITFTEIAQLDLLAADCEKDGQWSFLYVAAPLKVVNGSGAPVNPVVIK</sequence>
<organism evidence="1 2">
    <name type="scientific">Panacagrimonas perspica</name>
    <dbReference type="NCBI Taxonomy" id="381431"/>
    <lineage>
        <taxon>Bacteria</taxon>
        <taxon>Pseudomonadati</taxon>
        <taxon>Pseudomonadota</taxon>
        <taxon>Gammaproteobacteria</taxon>
        <taxon>Nevskiales</taxon>
        <taxon>Nevskiaceae</taxon>
        <taxon>Panacagrimonas</taxon>
    </lineage>
</organism>
<dbReference type="PANTHER" id="PTHR34861:SF10">
    <property type="entry name" value="CYCLASE"/>
    <property type="match status" value="1"/>
</dbReference>
<dbReference type="GO" id="GO:0004061">
    <property type="term" value="F:arylformamidase activity"/>
    <property type="evidence" value="ECO:0007669"/>
    <property type="project" value="InterPro"/>
</dbReference>
<protein>
    <submittedName>
        <fullName evidence="1">Kynurenine formamidase</fullName>
    </submittedName>
</protein>
<dbReference type="SUPFAM" id="SSF102198">
    <property type="entry name" value="Putative cyclase"/>
    <property type="match status" value="1"/>
</dbReference>
<comment type="caution">
    <text evidence="1">The sequence shown here is derived from an EMBL/GenBank/DDBJ whole genome shotgun (WGS) entry which is preliminary data.</text>
</comment>
<dbReference type="EMBL" id="SOBT01000008">
    <property type="protein sequence ID" value="TDU30887.1"/>
    <property type="molecule type" value="Genomic_DNA"/>
</dbReference>
<gene>
    <name evidence="1" type="ORF">DFR24_0244</name>
</gene>
<name>A0A4R7PAE0_9GAMM</name>
<reference evidence="1 2" key="1">
    <citation type="submission" date="2019-03" db="EMBL/GenBank/DDBJ databases">
        <title>Genomic Encyclopedia of Type Strains, Phase IV (KMG-IV): sequencing the most valuable type-strain genomes for metagenomic binning, comparative biology and taxonomic classification.</title>
        <authorList>
            <person name="Goeker M."/>
        </authorList>
    </citation>
    <scope>NUCLEOTIDE SEQUENCE [LARGE SCALE GENOMIC DNA]</scope>
    <source>
        <strain evidence="1 2">DSM 26377</strain>
    </source>
</reference>
<accession>A0A4R7PAE0</accession>